<feature type="domain" description="Glycosyltransferase 2-like" evidence="5">
    <location>
        <begin position="2"/>
        <end position="105"/>
    </location>
</feature>
<dbReference type="Pfam" id="PF00535">
    <property type="entry name" value="Glycos_transf_2"/>
    <property type="match status" value="1"/>
</dbReference>
<dbReference type="SUPFAM" id="SSF53448">
    <property type="entry name" value="Nucleotide-diphospho-sugar transferases"/>
    <property type="match status" value="1"/>
</dbReference>
<comment type="similarity">
    <text evidence="2">Belongs to the glycosyltransferase 2 family.</text>
</comment>
<dbReference type="PANTHER" id="PTHR43179:SF12">
    <property type="entry name" value="GALACTOFURANOSYLTRANSFERASE GLFT2"/>
    <property type="match status" value="1"/>
</dbReference>
<evidence type="ECO:0000259" key="5">
    <source>
        <dbReference type="Pfam" id="PF00535"/>
    </source>
</evidence>
<evidence type="ECO:0000256" key="1">
    <source>
        <dbReference type="ARBA" id="ARBA00004776"/>
    </source>
</evidence>
<dbReference type="EMBL" id="CADCUE010000090">
    <property type="protein sequence ID" value="CAA9326767.1"/>
    <property type="molecule type" value="Genomic_DNA"/>
</dbReference>
<sequence length="439" mass="48127">MVVVNWNGERWLGPCLAALARQRARFSFDVWVVDNASSDGSLALLARDHPQVRVLRNADNRGFAGGNNTALREVTTPYAVLLNNDAVPEPDWLERLLAPFDAPGAQRLAAVTSKVVFAPRFLRLRLAVDGFVPGGADRRQLGVRIASVAVDGEDVTAGVLWERLTYGPEGTGAGRTWWTRPAGELLLPLPEHGGPWSVAVRWSAERAKDVGLSWDGGRVALPVTSTMTTASWTVPAGTALVDVVNNAGSVVLTAGYGADRGYQDVDAGQYDAPADVFALCGCAVALRTDAGRAAGWFDEDFFLYYEDTDLSWRLRAAGWSIRYEPTAVVRHVHSATSVEWSPTFVFHTDRNRLLMLVKNATAGRAAREVARYPLTTGSIALRTVRTAARARSRPAVRPTLLRLRVLASLLRLLPTMLRRRTGRRAVPRRELERWLVSAR</sequence>
<keyword evidence="3" id="KW-0328">Glycosyltransferase</keyword>
<evidence type="ECO:0000256" key="2">
    <source>
        <dbReference type="ARBA" id="ARBA00006739"/>
    </source>
</evidence>
<name>A0A6J4LA99_9ACTN</name>
<evidence type="ECO:0000256" key="4">
    <source>
        <dbReference type="ARBA" id="ARBA00022679"/>
    </source>
</evidence>
<keyword evidence="4 6" id="KW-0808">Transferase</keyword>
<dbReference type="GO" id="GO:0016757">
    <property type="term" value="F:glycosyltransferase activity"/>
    <property type="evidence" value="ECO:0007669"/>
    <property type="project" value="UniProtKB-KW"/>
</dbReference>
<evidence type="ECO:0000313" key="6">
    <source>
        <dbReference type="EMBL" id="CAA9326767.1"/>
    </source>
</evidence>
<dbReference type="CDD" id="cd04186">
    <property type="entry name" value="GT_2_like_c"/>
    <property type="match status" value="1"/>
</dbReference>
<comment type="pathway">
    <text evidence="1">Cell wall biogenesis; cell wall polysaccharide biosynthesis.</text>
</comment>
<gene>
    <name evidence="6" type="ORF">AVDCRST_MAG16-1087</name>
</gene>
<dbReference type="AlphaFoldDB" id="A0A6J4LA99"/>
<evidence type="ECO:0000256" key="3">
    <source>
        <dbReference type="ARBA" id="ARBA00022676"/>
    </source>
</evidence>
<accession>A0A6J4LA99</accession>
<dbReference type="InterPro" id="IPR001173">
    <property type="entry name" value="Glyco_trans_2-like"/>
</dbReference>
<reference evidence="6" key="1">
    <citation type="submission" date="2020-02" db="EMBL/GenBank/DDBJ databases">
        <authorList>
            <person name="Meier V. D."/>
        </authorList>
    </citation>
    <scope>NUCLEOTIDE SEQUENCE</scope>
    <source>
        <strain evidence="6">AVDCRST_MAG16</strain>
    </source>
</reference>
<dbReference type="PANTHER" id="PTHR43179">
    <property type="entry name" value="RHAMNOSYLTRANSFERASE WBBL"/>
    <property type="match status" value="1"/>
</dbReference>
<dbReference type="InterPro" id="IPR029044">
    <property type="entry name" value="Nucleotide-diphossugar_trans"/>
</dbReference>
<proteinExistence type="inferred from homology"/>
<organism evidence="6">
    <name type="scientific">uncultured Frankineae bacterium</name>
    <dbReference type="NCBI Taxonomy" id="437475"/>
    <lineage>
        <taxon>Bacteria</taxon>
        <taxon>Bacillati</taxon>
        <taxon>Actinomycetota</taxon>
        <taxon>Actinomycetes</taxon>
        <taxon>Frankiales</taxon>
        <taxon>environmental samples</taxon>
    </lineage>
</organism>
<protein>
    <submittedName>
        <fullName evidence="6">Glycosyl transferase, family 2</fullName>
    </submittedName>
</protein>
<dbReference type="Gene3D" id="3.90.550.10">
    <property type="entry name" value="Spore Coat Polysaccharide Biosynthesis Protein SpsA, Chain A"/>
    <property type="match status" value="2"/>
</dbReference>